<organism evidence="1 2">
    <name type="scientific">Paracerasibacillus soli</name>
    <dbReference type="NCBI Taxonomy" id="480284"/>
    <lineage>
        <taxon>Bacteria</taxon>
        <taxon>Bacillati</taxon>
        <taxon>Bacillota</taxon>
        <taxon>Bacilli</taxon>
        <taxon>Bacillales</taxon>
        <taxon>Bacillaceae</taxon>
        <taxon>Paracerasibacillus</taxon>
    </lineage>
</organism>
<protein>
    <submittedName>
        <fullName evidence="1">Uncharacterized protein</fullName>
    </submittedName>
</protein>
<name>A0ABU5CQF5_9BACI</name>
<dbReference type="EMBL" id="JAWDIQ010000001">
    <property type="protein sequence ID" value="MDY0408589.1"/>
    <property type="molecule type" value="Genomic_DNA"/>
</dbReference>
<dbReference type="Proteomes" id="UP001275315">
    <property type="component" value="Unassembled WGS sequence"/>
</dbReference>
<reference evidence="1 2" key="1">
    <citation type="submission" date="2023-10" db="EMBL/GenBank/DDBJ databases">
        <title>Virgibacillus soli CC-YMP-6 genome.</title>
        <authorList>
            <person name="Miliotis G."/>
            <person name="Sengupta P."/>
            <person name="Hameed A."/>
            <person name="Chuvochina M."/>
            <person name="Mcdonagh F."/>
            <person name="Simpson A.C."/>
            <person name="Singh N.K."/>
            <person name="Rekha P.D."/>
            <person name="Raman K."/>
            <person name="Hugenholtz P."/>
            <person name="Venkateswaran K."/>
        </authorList>
    </citation>
    <scope>NUCLEOTIDE SEQUENCE [LARGE SCALE GENOMIC DNA]</scope>
    <source>
        <strain evidence="1 2">CC-YMP-6</strain>
    </source>
</reference>
<evidence type="ECO:0000313" key="2">
    <source>
        <dbReference type="Proteomes" id="UP001275315"/>
    </source>
</evidence>
<evidence type="ECO:0000313" key="1">
    <source>
        <dbReference type="EMBL" id="MDY0408589.1"/>
    </source>
</evidence>
<sequence>MIGFIQKLQQAFRNLRFGLEWTDFVKETYIYRIDLESKEET</sequence>
<dbReference type="RefSeq" id="WP_320379310.1">
    <property type="nucleotide sequence ID" value="NZ_JAWDIQ010000001.1"/>
</dbReference>
<proteinExistence type="predicted"/>
<accession>A0ABU5CQF5</accession>
<comment type="caution">
    <text evidence="1">The sequence shown here is derived from an EMBL/GenBank/DDBJ whole genome shotgun (WGS) entry which is preliminary data.</text>
</comment>
<keyword evidence="2" id="KW-1185">Reference proteome</keyword>
<gene>
    <name evidence="1" type="ORF">RWD45_08500</name>
</gene>